<dbReference type="RefSeq" id="WP_245127089.1">
    <property type="nucleotide sequence ID" value="NZ_CP095065.1"/>
</dbReference>
<keyword evidence="1" id="KW-0812">Transmembrane</keyword>
<reference evidence="2" key="1">
    <citation type="submission" date="2022-04" db="EMBL/GenBank/DDBJ databases">
        <title>Hymenobacter sp. isolated from the air.</title>
        <authorList>
            <person name="Won M."/>
            <person name="Lee C.-M."/>
            <person name="Woen H.-Y."/>
            <person name="Kwon S.-W."/>
        </authorList>
    </citation>
    <scope>NUCLEOTIDE SEQUENCE</scope>
    <source>
        <strain evidence="2">5420S-77</strain>
        <plasmid evidence="2">unnamed4</plasmid>
    </source>
</reference>
<keyword evidence="1" id="KW-0472">Membrane</keyword>
<geneLocation type="plasmid" evidence="2 3">
    <name>unnamed4</name>
</geneLocation>
<organism evidence="2 3">
    <name type="scientific">Hymenobacter volaticus</name>
    <dbReference type="NCBI Taxonomy" id="2932254"/>
    <lineage>
        <taxon>Bacteria</taxon>
        <taxon>Pseudomonadati</taxon>
        <taxon>Bacteroidota</taxon>
        <taxon>Cytophagia</taxon>
        <taxon>Cytophagales</taxon>
        <taxon>Hymenobacteraceae</taxon>
        <taxon>Hymenobacter</taxon>
    </lineage>
</organism>
<evidence type="ECO:0000256" key="1">
    <source>
        <dbReference type="SAM" id="Phobius"/>
    </source>
</evidence>
<keyword evidence="2" id="KW-0614">Plasmid</keyword>
<evidence type="ECO:0000313" key="3">
    <source>
        <dbReference type="Proteomes" id="UP000830401"/>
    </source>
</evidence>
<accession>A0ABY4GGB3</accession>
<gene>
    <name evidence="2" type="ORF">MUN86_26960</name>
</gene>
<evidence type="ECO:0000313" key="2">
    <source>
        <dbReference type="EMBL" id="UOQ69339.1"/>
    </source>
</evidence>
<dbReference type="Proteomes" id="UP000830401">
    <property type="component" value="Plasmid unnamed4"/>
</dbReference>
<dbReference type="EMBL" id="CP095065">
    <property type="protein sequence ID" value="UOQ69339.1"/>
    <property type="molecule type" value="Genomic_DNA"/>
</dbReference>
<keyword evidence="3" id="KW-1185">Reference proteome</keyword>
<sequence>MLGSKEIGLVVLAPALDLSGGVLGIAVVGKVLFAFAYLHRRYLPHVHYGLTVRPAAIGGPVVGCALPELVFTGEEKPDSAVIPPCFALAS</sequence>
<name>A0ABY4GGB3_9BACT</name>
<feature type="transmembrane region" description="Helical" evidence="1">
    <location>
        <begin position="20"/>
        <end position="38"/>
    </location>
</feature>
<proteinExistence type="predicted"/>
<keyword evidence="1" id="KW-1133">Transmembrane helix</keyword>
<protein>
    <submittedName>
        <fullName evidence="2">Uncharacterized protein</fullName>
    </submittedName>
</protein>